<gene>
    <name evidence="1" type="ORF">Glove_772g15</name>
</gene>
<name>A0A397FZC6_9GLOM</name>
<organism evidence="1 2">
    <name type="scientific">Diversispora epigaea</name>
    <dbReference type="NCBI Taxonomy" id="1348612"/>
    <lineage>
        <taxon>Eukaryota</taxon>
        <taxon>Fungi</taxon>
        <taxon>Fungi incertae sedis</taxon>
        <taxon>Mucoromycota</taxon>
        <taxon>Glomeromycotina</taxon>
        <taxon>Glomeromycetes</taxon>
        <taxon>Diversisporales</taxon>
        <taxon>Diversisporaceae</taxon>
        <taxon>Diversispora</taxon>
    </lineage>
</organism>
<keyword evidence="2" id="KW-1185">Reference proteome</keyword>
<sequence>MGMRVESVLLQAHASHFPNEPSVIRFDPDDSIKHKYRIQRKPVQILGSIEIIEAYVDTIVNVPLEIVLRGLSAEWKYAGWGTVHRIQGQTIEAPEHCFIVDHSLRGWINNAPTELQATPCPQIIEAKLRRYKLDDRKKNRHFPRPLIIVEDWEVDNKSDLMEDSTVCEKPLFLAENDEENVIPSLTVKDVIEIATQQDKCCKVCRVPLLFQGYPKHHPQSFSVDRLDDAEGHYRQNVRITCLRCNERHRR</sequence>
<dbReference type="Gene3D" id="3.30.40.220">
    <property type="match status" value="1"/>
</dbReference>
<evidence type="ECO:0000313" key="1">
    <source>
        <dbReference type="EMBL" id="RHZ44035.1"/>
    </source>
</evidence>
<dbReference type="AlphaFoldDB" id="A0A397FZC6"/>
<comment type="caution">
    <text evidence="1">The sequence shown here is derived from an EMBL/GenBank/DDBJ whole genome shotgun (WGS) entry which is preliminary data.</text>
</comment>
<dbReference type="OrthoDB" id="2389653at2759"/>
<dbReference type="Proteomes" id="UP000266861">
    <property type="component" value="Unassembled WGS sequence"/>
</dbReference>
<protein>
    <submittedName>
        <fullName evidence="1">Uncharacterized protein</fullName>
    </submittedName>
</protein>
<reference evidence="1 2" key="1">
    <citation type="submission" date="2018-08" db="EMBL/GenBank/DDBJ databases">
        <title>Genome and evolution of the arbuscular mycorrhizal fungus Diversispora epigaea (formerly Glomus versiforme) and its bacterial endosymbionts.</title>
        <authorList>
            <person name="Sun X."/>
            <person name="Fei Z."/>
            <person name="Harrison M."/>
        </authorList>
    </citation>
    <scope>NUCLEOTIDE SEQUENCE [LARGE SCALE GENOMIC DNA]</scope>
    <source>
        <strain evidence="1 2">IT104</strain>
    </source>
</reference>
<evidence type="ECO:0000313" key="2">
    <source>
        <dbReference type="Proteomes" id="UP000266861"/>
    </source>
</evidence>
<accession>A0A397FZC6</accession>
<dbReference type="EMBL" id="PQFF01000598">
    <property type="protein sequence ID" value="RHZ44035.1"/>
    <property type="molecule type" value="Genomic_DNA"/>
</dbReference>
<proteinExistence type="predicted"/>